<name>A0A1M6DG20_9PROT</name>
<evidence type="ECO:0000256" key="1">
    <source>
        <dbReference type="ARBA" id="ARBA00022448"/>
    </source>
</evidence>
<dbReference type="GO" id="GO:0016887">
    <property type="term" value="F:ATP hydrolysis activity"/>
    <property type="evidence" value="ECO:0007669"/>
    <property type="project" value="InterPro"/>
</dbReference>
<proteinExistence type="predicted"/>
<feature type="domain" description="ABC transporter" evidence="4">
    <location>
        <begin position="10"/>
        <end position="244"/>
    </location>
</feature>
<dbReference type="InterPro" id="IPR003593">
    <property type="entry name" value="AAA+_ATPase"/>
</dbReference>
<dbReference type="GO" id="GO:0005524">
    <property type="term" value="F:ATP binding"/>
    <property type="evidence" value="ECO:0007669"/>
    <property type="project" value="UniProtKB-KW"/>
</dbReference>
<evidence type="ECO:0000313" key="6">
    <source>
        <dbReference type="Proteomes" id="UP000184387"/>
    </source>
</evidence>
<gene>
    <name evidence="5" type="ORF">SAMN02745194_00930</name>
</gene>
<protein>
    <submittedName>
        <fullName evidence="5">Sulfate transport system ATP-binding protein</fullName>
    </submittedName>
</protein>
<keyword evidence="2" id="KW-0547">Nucleotide-binding</keyword>
<dbReference type="SMART" id="SM00382">
    <property type="entry name" value="AAA"/>
    <property type="match status" value="1"/>
</dbReference>
<dbReference type="Gene3D" id="3.40.50.300">
    <property type="entry name" value="P-loop containing nucleotide triphosphate hydrolases"/>
    <property type="match status" value="1"/>
</dbReference>
<evidence type="ECO:0000256" key="3">
    <source>
        <dbReference type="ARBA" id="ARBA00022840"/>
    </source>
</evidence>
<dbReference type="AlphaFoldDB" id="A0A1M6DG20"/>
<evidence type="ECO:0000259" key="4">
    <source>
        <dbReference type="PROSITE" id="PS50893"/>
    </source>
</evidence>
<keyword evidence="6" id="KW-1185">Reference proteome</keyword>
<dbReference type="GO" id="GO:0015697">
    <property type="term" value="P:quaternary ammonium group transport"/>
    <property type="evidence" value="ECO:0007669"/>
    <property type="project" value="UniProtKB-ARBA"/>
</dbReference>
<dbReference type="PROSITE" id="PS00211">
    <property type="entry name" value="ABC_TRANSPORTER_1"/>
    <property type="match status" value="1"/>
</dbReference>
<reference evidence="5 6" key="1">
    <citation type="submission" date="2016-11" db="EMBL/GenBank/DDBJ databases">
        <authorList>
            <person name="Jaros S."/>
            <person name="Januszkiewicz K."/>
            <person name="Wedrychowicz H."/>
        </authorList>
    </citation>
    <scope>NUCLEOTIDE SEQUENCE [LARGE SCALE GENOMIC DNA]</scope>
    <source>
        <strain evidence="5 6">DSM 14916</strain>
    </source>
</reference>
<dbReference type="PANTHER" id="PTHR42781:SF4">
    <property type="entry name" value="SPERMIDINE_PUTRESCINE IMPORT ATP-BINDING PROTEIN POTA"/>
    <property type="match status" value="1"/>
</dbReference>
<dbReference type="InterPro" id="IPR027417">
    <property type="entry name" value="P-loop_NTPase"/>
</dbReference>
<dbReference type="OrthoDB" id="9802264at2"/>
<dbReference type="FunFam" id="3.40.50.300:FF:000425">
    <property type="entry name" value="Probable ABC transporter, ATP-binding subunit"/>
    <property type="match status" value="1"/>
</dbReference>
<organism evidence="5 6">
    <name type="scientific">Muricoccus roseus</name>
    <dbReference type="NCBI Taxonomy" id="198092"/>
    <lineage>
        <taxon>Bacteria</taxon>
        <taxon>Pseudomonadati</taxon>
        <taxon>Pseudomonadota</taxon>
        <taxon>Alphaproteobacteria</taxon>
        <taxon>Acetobacterales</taxon>
        <taxon>Roseomonadaceae</taxon>
        <taxon>Muricoccus</taxon>
    </lineage>
</organism>
<evidence type="ECO:0000313" key="5">
    <source>
        <dbReference type="EMBL" id="SHI71979.1"/>
    </source>
</evidence>
<dbReference type="EMBL" id="FQZF01000004">
    <property type="protein sequence ID" value="SHI71979.1"/>
    <property type="molecule type" value="Genomic_DNA"/>
</dbReference>
<dbReference type="PANTHER" id="PTHR42781">
    <property type="entry name" value="SPERMIDINE/PUTRESCINE IMPORT ATP-BINDING PROTEIN POTA"/>
    <property type="match status" value="1"/>
</dbReference>
<dbReference type="Proteomes" id="UP000184387">
    <property type="component" value="Unassembled WGS sequence"/>
</dbReference>
<sequence length="349" mass="36909">MTHPVTGTGVEVSGVARRFGPGAAALDGVSLSVKPGEFVALLGPSGSGKTTLLRILGGLDHADAGTVAIGGRDVAGVPARERGIGFVFQNYALFRHMDVFSNVAFGLRVRKAGRPPAEEIAARVRRLLALVQIPEMERRFPDQLSGGQRQRVALARALAIEPSLLLLDEPFGALDAQVRKELRLWLRGLQEEVGITTILVTHDQDEAMEVADRVAVMRAGRIAQFDTPEALLDRPADAFVAGFLGEANRVTCTVRGGVAHFAGEVLPPLAVQAPDGAALAFIRPHELFAREAPDSGYVVRAVRPAGPGTRLVVSGPAGSFDAVPAPDAPQPRRGERCALEAQGARLFPA</sequence>
<dbReference type="InterPro" id="IPR050093">
    <property type="entry name" value="ABC_SmlMolc_Importer"/>
</dbReference>
<dbReference type="Pfam" id="PF00005">
    <property type="entry name" value="ABC_tran"/>
    <property type="match status" value="1"/>
</dbReference>
<accession>A0A1M6DG20</accession>
<dbReference type="InterPro" id="IPR017871">
    <property type="entry name" value="ABC_transporter-like_CS"/>
</dbReference>
<keyword evidence="1" id="KW-0813">Transport</keyword>
<dbReference type="STRING" id="198092.SAMN02745194_00930"/>
<keyword evidence="3 5" id="KW-0067">ATP-binding</keyword>
<dbReference type="PROSITE" id="PS50893">
    <property type="entry name" value="ABC_TRANSPORTER_2"/>
    <property type="match status" value="1"/>
</dbReference>
<dbReference type="SUPFAM" id="SSF52540">
    <property type="entry name" value="P-loop containing nucleoside triphosphate hydrolases"/>
    <property type="match status" value="1"/>
</dbReference>
<evidence type="ECO:0000256" key="2">
    <source>
        <dbReference type="ARBA" id="ARBA00022741"/>
    </source>
</evidence>
<dbReference type="InterPro" id="IPR003439">
    <property type="entry name" value="ABC_transporter-like_ATP-bd"/>
</dbReference>